<keyword evidence="2" id="KW-1185">Reference proteome</keyword>
<reference evidence="1 2" key="1">
    <citation type="submission" date="2018-10" db="EMBL/GenBank/DDBJ databases">
        <title>Genomic Encyclopedia of Type Strains, Phase IV (KMG-IV): sequencing the most valuable type-strain genomes for metagenomic binning, comparative biology and taxonomic classification.</title>
        <authorList>
            <person name="Goeker M."/>
        </authorList>
    </citation>
    <scope>NUCLEOTIDE SEQUENCE [LARGE SCALE GENOMIC DNA]</scope>
    <source>
        <strain evidence="1 2">DSM 19791</strain>
    </source>
</reference>
<sequence>MMARRAFGNAIDLARVTLRRAKWWWLQPAWVVMAPDGHIWFHPNNASWREDFSRASLFLQGLIVHELTHVWQHQQGVNLILRRGPLARYDYLPLKPGLGFSDYGLEQQAEIVRDAYVKSLGGEIPGTPPLATYDALLPFRGERGERRIA</sequence>
<evidence type="ECO:0008006" key="3">
    <source>
        <dbReference type="Google" id="ProtNLM"/>
    </source>
</evidence>
<accession>A0ABX9T0X3</accession>
<evidence type="ECO:0000313" key="1">
    <source>
        <dbReference type="EMBL" id="RKS90965.1"/>
    </source>
</evidence>
<gene>
    <name evidence="1" type="ORF">DFR51_0509</name>
</gene>
<evidence type="ECO:0000313" key="2">
    <source>
        <dbReference type="Proteomes" id="UP000276029"/>
    </source>
</evidence>
<name>A0ABX9T0X3_SPHMI</name>
<proteinExistence type="predicted"/>
<dbReference type="RefSeq" id="WP_121047466.1">
    <property type="nucleotide sequence ID" value="NZ_AP018711.1"/>
</dbReference>
<dbReference type="EMBL" id="RBWX01000007">
    <property type="protein sequence ID" value="RKS90965.1"/>
    <property type="molecule type" value="Genomic_DNA"/>
</dbReference>
<protein>
    <recommendedName>
        <fullName evidence="3">Vgr related protein</fullName>
    </recommendedName>
</protein>
<comment type="caution">
    <text evidence="1">The sequence shown here is derived from an EMBL/GenBank/DDBJ whole genome shotgun (WGS) entry which is preliminary data.</text>
</comment>
<dbReference type="Proteomes" id="UP000276029">
    <property type="component" value="Unassembled WGS sequence"/>
</dbReference>
<organism evidence="1 2">
    <name type="scientific">Sphingosinicella microcystinivorans</name>
    <dbReference type="NCBI Taxonomy" id="335406"/>
    <lineage>
        <taxon>Bacteria</taxon>
        <taxon>Pseudomonadati</taxon>
        <taxon>Pseudomonadota</taxon>
        <taxon>Alphaproteobacteria</taxon>
        <taxon>Sphingomonadales</taxon>
        <taxon>Sphingosinicellaceae</taxon>
        <taxon>Sphingosinicella</taxon>
    </lineage>
</organism>